<feature type="compositionally biased region" description="Basic and acidic residues" evidence="1">
    <location>
        <begin position="187"/>
        <end position="215"/>
    </location>
</feature>
<organism evidence="2 3">
    <name type="scientific">Rhipicephalus microplus</name>
    <name type="common">Cattle tick</name>
    <name type="synonym">Boophilus microplus</name>
    <dbReference type="NCBI Taxonomy" id="6941"/>
    <lineage>
        <taxon>Eukaryota</taxon>
        <taxon>Metazoa</taxon>
        <taxon>Ecdysozoa</taxon>
        <taxon>Arthropoda</taxon>
        <taxon>Chelicerata</taxon>
        <taxon>Arachnida</taxon>
        <taxon>Acari</taxon>
        <taxon>Parasitiformes</taxon>
        <taxon>Ixodida</taxon>
        <taxon>Ixodoidea</taxon>
        <taxon>Ixodidae</taxon>
        <taxon>Rhipicephalinae</taxon>
        <taxon>Rhipicephalus</taxon>
        <taxon>Boophilus</taxon>
    </lineage>
</organism>
<name>A0A9J6F104_RHIMP</name>
<accession>A0A9J6F104</accession>
<dbReference type="Proteomes" id="UP000821866">
    <property type="component" value="Chromosome 1"/>
</dbReference>
<feature type="region of interest" description="Disordered" evidence="1">
    <location>
        <begin position="1"/>
        <end position="83"/>
    </location>
</feature>
<dbReference type="EMBL" id="JABSTU010000001">
    <property type="protein sequence ID" value="KAH8040323.1"/>
    <property type="molecule type" value="Genomic_DNA"/>
</dbReference>
<protein>
    <submittedName>
        <fullName evidence="2">Uncharacterized protein</fullName>
    </submittedName>
</protein>
<evidence type="ECO:0000256" key="1">
    <source>
        <dbReference type="SAM" id="MobiDB-lite"/>
    </source>
</evidence>
<comment type="caution">
    <text evidence="2">The sequence shown here is derived from an EMBL/GenBank/DDBJ whole genome shotgun (WGS) entry which is preliminary data.</text>
</comment>
<feature type="compositionally biased region" description="Basic and acidic residues" evidence="1">
    <location>
        <begin position="114"/>
        <end position="124"/>
    </location>
</feature>
<gene>
    <name evidence="2" type="ORF">HPB51_010103</name>
</gene>
<reference evidence="2" key="1">
    <citation type="journal article" date="2020" name="Cell">
        <title>Large-Scale Comparative Analyses of Tick Genomes Elucidate Their Genetic Diversity and Vector Capacities.</title>
        <authorList>
            <consortium name="Tick Genome and Microbiome Consortium (TIGMIC)"/>
            <person name="Jia N."/>
            <person name="Wang J."/>
            <person name="Shi W."/>
            <person name="Du L."/>
            <person name="Sun Y."/>
            <person name="Zhan W."/>
            <person name="Jiang J.F."/>
            <person name="Wang Q."/>
            <person name="Zhang B."/>
            <person name="Ji P."/>
            <person name="Bell-Sakyi L."/>
            <person name="Cui X.M."/>
            <person name="Yuan T.T."/>
            <person name="Jiang B.G."/>
            <person name="Yang W.F."/>
            <person name="Lam T.T."/>
            <person name="Chang Q.C."/>
            <person name="Ding S.J."/>
            <person name="Wang X.J."/>
            <person name="Zhu J.G."/>
            <person name="Ruan X.D."/>
            <person name="Zhao L."/>
            <person name="Wei J.T."/>
            <person name="Ye R.Z."/>
            <person name="Que T.C."/>
            <person name="Du C.H."/>
            <person name="Zhou Y.H."/>
            <person name="Cheng J.X."/>
            <person name="Dai P.F."/>
            <person name="Guo W.B."/>
            <person name="Han X.H."/>
            <person name="Huang E.J."/>
            <person name="Li L.F."/>
            <person name="Wei W."/>
            <person name="Gao Y.C."/>
            <person name="Liu J.Z."/>
            <person name="Shao H.Z."/>
            <person name="Wang X."/>
            <person name="Wang C.C."/>
            <person name="Yang T.C."/>
            <person name="Huo Q.B."/>
            <person name="Li W."/>
            <person name="Chen H.Y."/>
            <person name="Chen S.E."/>
            <person name="Zhou L.G."/>
            <person name="Ni X.B."/>
            <person name="Tian J.H."/>
            <person name="Sheng Y."/>
            <person name="Liu T."/>
            <person name="Pan Y.S."/>
            <person name="Xia L.Y."/>
            <person name="Li J."/>
            <person name="Zhao F."/>
            <person name="Cao W.C."/>
        </authorList>
    </citation>
    <scope>NUCLEOTIDE SEQUENCE</scope>
    <source>
        <strain evidence="2">Rmic-2018</strain>
    </source>
</reference>
<reference evidence="2" key="2">
    <citation type="submission" date="2021-09" db="EMBL/GenBank/DDBJ databases">
        <authorList>
            <person name="Jia N."/>
            <person name="Wang J."/>
            <person name="Shi W."/>
            <person name="Du L."/>
            <person name="Sun Y."/>
            <person name="Zhan W."/>
            <person name="Jiang J."/>
            <person name="Wang Q."/>
            <person name="Zhang B."/>
            <person name="Ji P."/>
            <person name="Sakyi L.B."/>
            <person name="Cui X."/>
            <person name="Yuan T."/>
            <person name="Jiang B."/>
            <person name="Yang W."/>
            <person name="Lam T.T.-Y."/>
            <person name="Chang Q."/>
            <person name="Ding S."/>
            <person name="Wang X."/>
            <person name="Zhu J."/>
            <person name="Ruan X."/>
            <person name="Zhao L."/>
            <person name="Wei J."/>
            <person name="Que T."/>
            <person name="Du C."/>
            <person name="Cheng J."/>
            <person name="Dai P."/>
            <person name="Han X."/>
            <person name="Huang E."/>
            <person name="Gao Y."/>
            <person name="Liu J."/>
            <person name="Shao H."/>
            <person name="Ye R."/>
            <person name="Li L."/>
            <person name="Wei W."/>
            <person name="Wang X."/>
            <person name="Wang C."/>
            <person name="Huo Q."/>
            <person name="Li W."/>
            <person name="Guo W."/>
            <person name="Chen H."/>
            <person name="Chen S."/>
            <person name="Zhou L."/>
            <person name="Zhou L."/>
            <person name="Ni X."/>
            <person name="Tian J."/>
            <person name="Zhou Y."/>
            <person name="Sheng Y."/>
            <person name="Liu T."/>
            <person name="Pan Y."/>
            <person name="Xia L."/>
            <person name="Li J."/>
            <person name="Zhao F."/>
            <person name="Cao W."/>
        </authorList>
    </citation>
    <scope>NUCLEOTIDE SEQUENCE</scope>
    <source>
        <strain evidence="2">Rmic-2018</strain>
        <tissue evidence="2">Larvae</tissue>
    </source>
</reference>
<evidence type="ECO:0000313" key="2">
    <source>
        <dbReference type="EMBL" id="KAH8040323.1"/>
    </source>
</evidence>
<evidence type="ECO:0000313" key="3">
    <source>
        <dbReference type="Proteomes" id="UP000821866"/>
    </source>
</evidence>
<dbReference type="AlphaFoldDB" id="A0A9J6F104"/>
<keyword evidence="3" id="KW-1185">Reference proteome</keyword>
<proteinExistence type="predicted"/>
<sequence>MAALPSRQLDTESIRQPKFYPLERAVKKTPPTLSPYKPSSVHAMTQTPPSAKRSAKVKEDRPRLVKPPSTKIIVDETKPPSSVKATVDSSIVAVRSRDERDVIQDSSTTSRVIRPSEELEREKSVALLEVRPAPSEATTSQPITEENRAQSTDVFFGKATPVPAQGSKDLMEFKPEQTAQEGALEIKVTRKLSESHTAENTDPEGPKDSTPESQK</sequence>
<feature type="compositionally biased region" description="Polar residues" evidence="1">
    <location>
        <begin position="136"/>
        <end position="153"/>
    </location>
</feature>
<feature type="region of interest" description="Disordered" evidence="1">
    <location>
        <begin position="97"/>
        <end position="215"/>
    </location>
</feature>